<feature type="transmembrane region" description="Helical" evidence="1">
    <location>
        <begin position="322"/>
        <end position="340"/>
    </location>
</feature>
<dbReference type="Proteomes" id="UP001589769">
    <property type="component" value="Unassembled WGS sequence"/>
</dbReference>
<feature type="transmembrane region" description="Helical" evidence="1">
    <location>
        <begin position="259"/>
        <end position="279"/>
    </location>
</feature>
<comment type="caution">
    <text evidence="2">The sequence shown here is derived from an EMBL/GenBank/DDBJ whole genome shotgun (WGS) entry which is preliminary data.</text>
</comment>
<evidence type="ECO:0000256" key="1">
    <source>
        <dbReference type="SAM" id="Phobius"/>
    </source>
</evidence>
<dbReference type="RefSeq" id="WP_382373263.1">
    <property type="nucleotide sequence ID" value="NZ_JBHLWA010000011.1"/>
</dbReference>
<evidence type="ECO:0008006" key="4">
    <source>
        <dbReference type="Google" id="ProtNLM"/>
    </source>
</evidence>
<accession>A0ABV6HUC8</accession>
<keyword evidence="1" id="KW-0812">Transmembrane</keyword>
<keyword evidence="1" id="KW-0472">Membrane</keyword>
<organism evidence="2 3">
    <name type="scientific">Gallibacterium melopsittaci</name>
    <dbReference type="NCBI Taxonomy" id="516063"/>
    <lineage>
        <taxon>Bacteria</taxon>
        <taxon>Pseudomonadati</taxon>
        <taxon>Pseudomonadota</taxon>
        <taxon>Gammaproteobacteria</taxon>
        <taxon>Pasteurellales</taxon>
        <taxon>Pasteurellaceae</taxon>
        <taxon>Gallibacterium</taxon>
    </lineage>
</organism>
<name>A0ABV6HUC8_9PAST</name>
<protein>
    <recommendedName>
        <fullName evidence="4">DUF4401 domain-containing protein</fullName>
    </recommendedName>
</protein>
<feature type="transmembrane region" description="Helical" evidence="1">
    <location>
        <begin position="36"/>
        <end position="53"/>
    </location>
</feature>
<keyword evidence="3" id="KW-1185">Reference proteome</keyword>
<keyword evidence="1" id="KW-1133">Transmembrane helix</keyword>
<evidence type="ECO:0000313" key="2">
    <source>
        <dbReference type="EMBL" id="MFC0322490.1"/>
    </source>
</evidence>
<gene>
    <name evidence="2" type="ORF">ACFFHT_02755</name>
</gene>
<feature type="transmembrane region" description="Helical" evidence="1">
    <location>
        <begin position="85"/>
        <end position="104"/>
    </location>
</feature>
<proteinExistence type="predicted"/>
<reference evidence="2 3" key="1">
    <citation type="submission" date="2024-09" db="EMBL/GenBank/DDBJ databases">
        <authorList>
            <person name="Sun Q."/>
            <person name="Mori K."/>
        </authorList>
    </citation>
    <scope>NUCLEOTIDE SEQUENCE [LARGE SCALE GENOMIC DNA]</scope>
    <source>
        <strain evidence="2 3">CCM 7538</strain>
    </source>
</reference>
<feature type="transmembrane region" description="Helical" evidence="1">
    <location>
        <begin position="230"/>
        <end position="247"/>
    </location>
</feature>
<feature type="transmembrane region" description="Helical" evidence="1">
    <location>
        <begin position="285"/>
        <end position="310"/>
    </location>
</feature>
<evidence type="ECO:0000313" key="3">
    <source>
        <dbReference type="Proteomes" id="UP001589769"/>
    </source>
</evidence>
<feature type="transmembrane region" description="Helical" evidence="1">
    <location>
        <begin position="182"/>
        <end position="200"/>
    </location>
</feature>
<feature type="transmembrane region" description="Helical" evidence="1">
    <location>
        <begin position="142"/>
        <end position="162"/>
    </location>
</feature>
<feature type="transmembrane region" description="Helical" evidence="1">
    <location>
        <begin position="6"/>
        <end position="24"/>
    </location>
</feature>
<dbReference type="EMBL" id="JBHLWA010000011">
    <property type="protein sequence ID" value="MFC0322490.1"/>
    <property type="molecule type" value="Genomic_DNA"/>
</dbReference>
<feature type="transmembrane region" description="Helical" evidence="1">
    <location>
        <begin position="59"/>
        <end position="78"/>
    </location>
</feature>
<sequence>MPILNDFTDLIFQSFIFYLIFHIFAHFTQKHILKNFATLFLVVFIDLFISNFIKDYYSFSRFLQLSTLILACIIYLFNQIKLKKPIIAAVIIAYAATEIIKSLLSFNGQLFLYWLLAIAIITIVMIPLSARSDSSDKNQTNHFCLLFQFSLTLFTLFILLLFKIKFSYLNDTFLFLKENLFITHLWVAATLLLISFIFRFSLIIKQLFLFLTTILANLIISYFIISTDNFFLFIYLNVIVFLAALTFKNIFTTTLTASYLASSLAILLSLFIPFSLMLHDPVGNLILLLFESLFFISSIIIGLSHFSYLILTKRYNATYQTFYGAICTYSLIIFVLFYFYQPFTNYFNALANINDKDGYSTKNNANQEQSLTYPMENYELTYYWHAQQRHFYCKPNYEVIFRSLPFTPDNFIACLLDETKPENWKYSFSRPVKMTLSQYPFTLKDSDPFIEETKQRITNHILENKEIFLQNNIYSINQLIQWKLHIEQRLTKTIPYDNLILTYRDLYLTNDGYNLAIRAQLRSLTEQPIQYGDCSYPSSIEIIMLFKDIFITEYSATYVLGLTDKAEQCQQIPFSLKY</sequence>
<feature type="transmembrane region" description="Helical" evidence="1">
    <location>
        <begin position="110"/>
        <end position="130"/>
    </location>
</feature>
<feature type="transmembrane region" description="Helical" evidence="1">
    <location>
        <begin position="207"/>
        <end position="224"/>
    </location>
</feature>